<feature type="repeat" description="TPR" evidence="1">
    <location>
        <begin position="141"/>
        <end position="174"/>
    </location>
</feature>
<dbReference type="Pfam" id="PF13432">
    <property type="entry name" value="TPR_16"/>
    <property type="match status" value="2"/>
</dbReference>
<reference evidence="3 4" key="1">
    <citation type="submission" date="2007-05" db="EMBL/GenBank/DDBJ databases">
        <title>Complete sequence of chromosome of Acidiphilium cryptum JF-5.</title>
        <authorList>
            <consortium name="US DOE Joint Genome Institute"/>
            <person name="Copeland A."/>
            <person name="Lucas S."/>
            <person name="Lapidus A."/>
            <person name="Barry K."/>
            <person name="Detter J.C."/>
            <person name="Glavina del Rio T."/>
            <person name="Hammon N."/>
            <person name="Israni S."/>
            <person name="Dalin E."/>
            <person name="Tice H."/>
            <person name="Pitluck S."/>
            <person name="Sims D."/>
            <person name="Brettin T."/>
            <person name="Bruce D."/>
            <person name="Han C."/>
            <person name="Schmutz J."/>
            <person name="Larimer F."/>
            <person name="Land M."/>
            <person name="Hauser L."/>
            <person name="Kyrpides N."/>
            <person name="Kim E."/>
            <person name="Magnuson T."/>
            <person name="Richardson P."/>
        </authorList>
    </citation>
    <scope>NUCLEOTIDE SEQUENCE [LARGE SCALE GENOMIC DNA]</scope>
    <source>
        <strain evidence="3 4">JF-5</strain>
    </source>
</reference>
<name>A5FVS1_ACICJ</name>
<keyword evidence="2" id="KW-0732">Signal</keyword>
<dbReference type="AlphaFoldDB" id="A5FVS1"/>
<accession>A5FVS1</accession>
<dbReference type="PROSITE" id="PS51257">
    <property type="entry name" value="PROKAR_LIPOPROTEIN"/>
    <property type="match status" value="1"/>
</dbReference>
<evidence type="ECO:0000256" key="2">
    <source>
        <dbReference type="SAM" id="SignalP"/>
    </source>
</evidence>
<dbReference type="Proteomes" id="UP000000245">
    <property type="component" value="Chromosome"/>
</dbReference>
<dbReference type="SMART" id="SM00028">
    <property type="entry name" value="TPR"/>
    <property type="match status" value="2"/>
</dbReference>
<dbReference type="EMBL" id="CP000697">
    <property type="protein sequence ID" value="ABQ29703.1"/>
    <property type="molecule type" value="Genomic_DNA"/>
</dbReference>
<proteinExistence type="predicted"/>
<dbReference type="KEGG" id="acr:Acry_0479"/>
<keyword evidence="1" id="KW-0802">TPR repeat</keyword>
<gene>
    <name evidence="3" type="ordered locus">Acry_0479</name>
</gene>
<evidence type="ECO:0000313" key="3">
    <source>
        <dbReference type="EMBL" id="ABQ29703.1"/>
    </source>
</evidence>
<dbReference type="InterPro" id="IPR011990">
    <property type="entry name" value="TPR-like_helical_dom_sf"/>
</dbReference>
<dbReference type="InterPro" id="IPR019734">
    <property type="entry name" value="TPR_rpt"/>
</dbReference>
<dbReference type="RefSeq" id="WP_007422099.1">
    <property type="nucleotide sequence ID" value="NC_009484.1"/>
</dbReference>
<dbReference type="HOGENOM" id="CLU_1048173_0_0_5"/>
<keyword evidence="4" id="KW-1185">Reference proteome</keyword>
<organism evidence="3 4">
    <name type="scientific">Acidiphilium cryptum (strain JF-5)</name>
    <dbReference type="NCBI Taxonomy" id="349163"/>
    <lineage>
        <taxon>Bacteria</taxon>
        <taxon>Pseudomonadati</taxon>
        <taxon>Pseudomonadota</taxon>
        <taxon>Alphaproteobacteria</taxon>
        <taxon>Acetobacterales</taxon>
        <taxon>Acidocellaceae</taxon>
        <taxon>Acidiphilium</taxon>
    </lineage>
</organism>
<dbReference type="eggNOG" id="COG0457">
    <property type="taxonomic scope" value="Bacteria"/>
</dbReference>
<feature type="chain" id="PRO_5002681795" evidence="2">
    <location>
        <begin position="28"/>
        <end position="265"/>
    </location>
</feature>
<dbReference type="SUPFAM" id="SSF48452">
    <property type="entry name" value="TPR-like"/>
    <property type="match status" value="1"/>
</dbReference>
<protein>
    <submittedName>
        <fullName evidence="3">TPR repeat-containing protein</fullName>
    </submittedName>
</protein>
<feature type="signal peptide" evidence="2">
    <location>
        <begin position="1"/>
        <end position="27"/>
    </location>
</feature>
<sequence length="265" mass="26538">MSATGNRTRQMRAAVLALAAASLAGCAAPQRMGANEPTLGANTLNVARTALAGNRPDLALHVANAVLKVDPGNDEARLVHGDAAYLLGDCRTASADYRAVLKAAPHTAGAEIGLGRCALRTNGRGAVAAFRQAAGDDPHNAVAFNDLGVALAKRGAFGAAVPAFRKALALRPSFAAARANLGLATALEGQPGAGAAIIAPLAQGAQASAPERANYAAALAMAGDEASAQRVLSADMPAAEARDMVAQLARITTVPHAGQPPHAAN</sequence>
<dbReference type="STRING" id="349163.Acry_0479"/>
<dbReference type="PROSITE" id="PS50005">
    <property type="entry name" value="TPR"/>
    <property type="match status" value="1"/>
</dbReference>
<dbReference type="Gene3D" id="1.25.40.10">
    <property type="entry name" value="Tetratricopeptide repeat domain"/>
    <property type="match status" value="2"/>
</dbReference>
<evidence type="ECO:0000256" key="1">
    <source>
        <dbReference type="PROSITE-ProRule" id="PRU00339"/>
    </source>
</evidence>
<evidence type="ECO:0000313" key="4">
    <source>
        <dbReference type="Proteomes" id="UP000000245"/>
    </source>
</evidence>